<dbReference type="Proteomes" id="UP000683925">
    <property type="component" value="Unassembled WGS sequence"/>
</dbReference>
<gene>
    <name evidence="1" type="ORF">POCTA_138.1.T0150390</name>
</gene>
<proteinExistence type="predicted"/>
<organism evidence="1 2">
    <name type="scientific">Paramecium octaurelia</name>
    <dbReference type="NCBI Taxonomy" id="43137"/>
    <lineage>
        <taxon>Eukaryota</taxon>
        <taxon>Sar</taxon>
        <taxon>Alveolata</taxon>
        <taxon>Ciliophora</taxon>
        <taxon>Intramacronucleata</taxon>
        <taxon>Oligohymenophorea</taxon>
        <taxon>Peniculida</taxon>
        <taxon>Parameciidae</taxon>
        <taxon>Paramecium</taxon>
    </lineage>
</organism>
<keyword evidence="2" id="KW-1185">Reference proteome</keyword>
<dbReference type="AlphaFoldDB" id="A0A8S1SZA9"/>
<protein>
    <submittedName>
        <fullName evidence="1">Uncharacterized protein</fullName>
    </submittedName>
</protein>
<sequence>MLMDSNFQVRSMVGCTLQGEQPKRQLESSQWVQVNNKNNLTRFYTYPHNVAELSSNILNSHNLLQLMELGAKEDFLNQSTIIGNLSFKQVKFYFLFKDLYEHVHYLNQISILIYSQVQNLLYLRQVYNLSCLYHNQSLEIQLENIYFFLLLLQWKMSKNMINYQYSFLIQHPLTIQEDSLFYFDEIISLIVSLKISTYLFLISFIDLDVETTLAIACKTPSLQQNVPGKFAERWTSKRKYE</sequence>
<evidence type="ECO:0000313" key="1">
    <source>
        <dbReference type="EMBL" id="CAD8144054.1"/>
    </source>
</evidence>
<accession>A0A8S1SZA9</accession>
<evidence type="ECO:0000313" key="2">
    <source>
        <dbReference type="Proteomes" id="UP000683925"/>
    </source>
</evidence>
<name>A0A8S1SZA9_PAROT</name>
<comment type="caution">
    <text evidence="1">The sequence shown here is derived from an EMBL/GenBank/DDBJ whole genome shotgun (WGS) entry which is preliminary data.</text>
</comment>
<dbReference type="EMBL" id="CAJJDP010000015">
    <property type="protein sequence ID" value="CAD8144054.1"/>
    <property type="molecule type" value="Genomic_DNA"/>
</dbReference>
<reference evidence="1" key="1">
    <citation type="submission" date="2021-01" db="EMBL/GenBank/DDBJ databases">
        <authorList>
            <consortium name="Genoscope - CEA"/>
            <person name="William W."/>
        </authorList>
    </citation>
    <scope>NUCLEOTIDE SEQUENCE</scope>
</reference>